<feature type="compositionally biased region" description="Polar residues" evidence="3">
    <location>
        <begin position="605"/>
        <end position="623"/>
    </location>
</feature>
<feature type="compositionally biased region" description="Low complexity" evidence="3">
    <location>
        <begin position="1178"/>
        <end position="1193"/>
    </location>
</feature>
<keyword evidence="5" id="KW-1185">Reference proteome</keyword>
<gene>
    <name evidence="4" type="ORF">MGL_2003</name>
</gene>
<feature type="compositionally biased region" description="Low complexity" evidence="3">
    <location>
        <begin position="1282"/>
        <end position="1300"/>
    </location>
</feature>
<evidence type="ECO:0000313" key="4">
    <source>
        <dbReference type="EMBL" id="EDP43790.1"/>
    </source>
</evidence>
<feature type="compositionally biased region" description="Low complexity" evidence="3">
    <location>
        <begin position="1201"/>
        <end position="1242"/>
    </location>
</feature>
<feature type="compositionally biased region" description="Polar residues" evidence="3">
    <location>
        <begin position="1"/>
        <end position="21"/>
    </location>
</feature>
<feature type="compositionally biased region" description="Basic and acidic residues" evidence="3">
    <location>
        <begin position="627"/>
        <end position="646"/>
    </location>
</feature>
<dbReference type="KEGG" id="mgl:MGL_2003"/>
<dbReference type="RefSeq" id="XP_001731004.1">
    <property type="nucleotide sequence ID" value="XM_001730952.1"/>
</dbReference>
<feature type="compositionally biased region" description="Polar residues" evidence="3">
    <location>
        <begin position="91"/>
        <end position="109"/>
    </location>
</feature>
<feature type="compositionally biased region" description="Basic residues" evidence="3">
    <location>
        <begin position="311"/>
        <end position="323"/>
    </location>
</feature>
<comment type="caution">
    <text evidence="4">The sequence shown here is derived from an EMBL/GenBank/DDBJ whole genome shotgun (WGS) entry which is preliminary data.</text>
</comment>
<dbReference type="Pfam" id="PF13634">
    <property type="entry name" value="Nucleoporin_FG"/>
    <property type="match status" value="4"/>
</dbReference>
<keyword evidence="2" id="KW-0811">Translocation</keyword>
<feature type="compositionally biased region" description="Polar residues" evidence="3">
    <location>
        <begin position="1087"/>
        <end position="1118"/>
    </location>
</feature>
<feature type="compositionally biased region" description="Low complexity" evidence="3">
    <location>
        <begin position="1256"/>
        <end position="1267"/>
    </location>
</feature>
<feature type="compositionally biased region" description="Low complexity" evidence="3">
    <location>
        <begin position="1062"/>
        <end position="1076"/>
    </location>
</feature>
<evidence type="ECO:0000313" key="5">
    <source>
        <dbReference type="Proteomes" id="UP000008837"/>
    </source>
</evidence>
<dbReference type="GeneID" id="5855311"/>
<keyword evidence="2" id="KW-0653">Protein transport</keyword>
<feature type="region of interest" description="Disordered" evidence="3">
    <location>
        <begin position="307"/>
        <end position="384"/>
    </location>
</feature>
<dbReference type="STRING" id="425265.A8Q0A2"/>
<evidence type="ECO:0000256" key="1">
    <source>
        <dbReference type="ARBA" id="ARBA00004567"/>
    </source>
</evidence>
<keyword evidence="2" id="KW-0906">Nuclear pore complex</keyword>
<dbReference type="InterPro" id="IPR025574">
    <property type="entry name" value="Nucleoporin_FG_rpt"/>
</dbReference>
<organism evidence="4 5">
    <name type="scientific">Malassezia globosa (strain ATCC MYA-4612 / CBS 7966)</name>
    <name type="common">Dandruff-associated fungus</name>
    <dbReference type="NCBI Taxonomy" id="425265"/>
    <lineage>
        <taxon>Eukaryota</taxon>
        <taxon>Fungi</taxon>
        <taxon>Dikarya</taxon>
        <taxon>Basidiomycota</taxon>
        <taxon>Ustilaginomycotina</taxon>
        <taxon>Malasseziomycetes</taxon>
        <taxon>Malasseziales</taxon>
        <taxon>Malasseziaceae</taxon>
        <taxon>Malassezia</taxon>
    </lineage>
</organism>
<accession>A8Q0A2</accession>
<dbReference type="VEuPathDB" id="FungiDB:MGL_2003"/>
<feature type="compositionally biased region" description="Basic and acidic residues" evidence="3">
    <location>
        <begin position="406"/>
        <end position="415"/>
    </location>
</feature>
<feature type="compositionally biased region" description="Low complexity" evidence="3">
    <location>
        <begin position="565"/>
        <end position="583"/>
    </location>
</feature>
<protein>
    <submittedName>
        <fullName evidence="4">Uncharacterized protein</fullName>
    </submittedName>
</protein>
<feature type="compositionally biased region" description="Polar residues" evidence="3">
    <location>
        <begin position="449"/>
        <end position="460"/>
    </location>
</feature>
<comment type="subcellular location">
    <subcellularLocation>
        <location evidence="1">Nucleus</location>
        <location evidence="1">Nuclear pore complex</location>
    </subcellularLocation>
</comment>
<dbReference type="GO" id="GO:0005643">
    <property type="term" value="C:nuclear pore"/>
    <property type="evidence" value="ECO:0007669"/>
    <property type="project" value="UniProtKB-SubCell"/>
</dbReference>
<keyword evidence="2" id="KW-0539">Nucleus</keyword>
<keyword evidence="2" id="KW-0813">Transport</keyword>
<keyword evidence="2" id="KW-0509">mRNA transport</keyword>
<feature type="compositionally biased region" description="Polar residues" evidence="3">
    <location>
        <begin position="179"/>
        <end position="190"/>
    </location>
</feature>
<dbReference type="InParanoid" id="A8Q0A2"/>
<dbReference type="EMBL" id="AAYY01000006">
    <property type="protein sequence ID" value="EDP43790.1"/>
    <property type="molecule type" value="Genomic_DNA"/>
</dbReference>
<feature type="region of interest" description="Disordered" evidence="3">
    <location>
        <begin position="1"/>
        <end position="55"/>
    </location>
</feature>
<feature type="region of interest" description="Disordered" evidence="3">
    <location>
        <begin position="396"/>
        <end position="1118"/>
    </location>
</feature>
<feature type="compositionally biased region" description="Acidic residues" evidence="3">
    <location>
        <begin position="198"/>
        <end position="207"/>
    </location>
</feature>
<reference evidence="4 5" key="1">
    <citation type="journal article" date="2007" name="Proc. Natl. Acad. Sci. U.S.A.">
        <title>Dandruff-associated Malassezia genomes reveal convergent and divergent virulence traits shared with plant and human fungal pathogens.</title>
        <authorList>
            <person name="Xu J."/>
            <person name="Saunders C.W."/>
            <person name="Hu P."/>
            <person name="Grant R.A."/>
            <person name="Boekhout T."/>
            <person name="Kuramae E.E."/>
            <person name="Kronstad J.W."/>
            <person name="Deangelis Y.M."/>
            <person name="Reeder N.L."/>
            <person name="Johnstone K.R."/>
            <person name="Leland M."/>
            <person name="Fieno A.M."/>
            <person name="Begley W.M."/>
            <person name="Sun Y."/>
            <person name="Lacey M.P."/>
            <person name="Chaudhary T."/>
            <person name="Keough T."/>
            <person name="Chu L."/>
            <person name="Sears R."/>
            <person name="Yuan B."/>
            <person name="Dawson T.L.Jr."/>
        </authorList>
    </citation>
    <scope>NUCLEOTIDE SEQUENCE [LARGE SCALE GENOMIC DNA]</scope>
    <source>
        <strain evidence="5">ATCC MYA-4612 / CBS 7966</strain>
    </source>
</reference>
<name>A8Q0A2_MALGO</name>
<feature type="region of interest" description="Disordered" evidence="3">
    <location>
        <begin position="70"/>
        <end position="214"/>
    </location>
</feature>
<feature type="compositionally biased region" description="Low complexity" evidence="3">
    <location>
        <begin position="110"/>
        <end position="124"/>
    </location>
</feature>
<evidence type="ECO:0000256" key="3">
    <source>
        <dbReference type="SAM" id="MobiDB-lite"/>
    </source>
</evidence>
<dbReference type="OrthoDB" id="185618at2759"/>
<feature type="compositionally biased region" description="Basic and acidic residues" evidence="3">
    <location>
        <begin position="437"/>
        <end position="448"/>
    </location>
</feature>
<feature type="compositionally biased region" description="Basic and acidic residues" evidence="3">
    <location>
        <begin position="504"/>
        <end position="535"/>
    </location>
</feature>
<dbReference type="Proteomes" id="UP000008837">
    <property type="component" value="Unassembled WGS sequence"/>
</dbReference>
<proteinExistence type="predicted"/>
<dbReference type="OMA" id="RNWNGIN"/>
<feature type="compositionally biased region" description="Polar residues" evidence="3">
    <location>
        <begin position="329"/>
        <end position="346"/>
    </location>
</feature>
<evidence type="ECO:0000256" key="2">
    <source>
        <dbReference type="ARBA" id="ARBA00023132"/>
    </source>
</evidence>
<feature type="region of interest" description="Disordered" evidence="3">
    <location>
        <begin position="1149"/>
        <end position="1331"/>
    </location>
</feature>
<sequence length="1331" mass="142889">MFSSHASVNGGNIYGSKTSIQKSRRDTSMPPSTHDAAADGAPVTPSSSRQREGFLHSIGSALYRTLPWVSKSKKSRSDSENEPLPVKAAAASTTYQSHPSHIPPKSSTLSPASSLHTSLKSSSTNQKPASWSVREIHSNSPTIYRPTPRAKWGTLDLGPPTTPSLSSHSRPQEILSAAGISSSTNSTTSVLGKRGEPVEDGQIEEESTYVPSARKRRMVWDPEMGFVDTEDLASRRPPPPPPQNEAERILRALESMRTPLGDARRDKLIRSQSLPSWHSTSIPIPLPMPQREGVLLEFRKPAFRTISPHTRSLHRSQRLRRSQAAHQPTMRSKLQESIRSSDTLFQPSAAVHLDDDSTYDEPEEPMRRPKRQTQLNQKKSRAKLVRTATKKIGIPARDTDAYSEPDNGHRAEHEATPMSDAHLISDAKPKIPMAKRNKFEVQKNEGSRSSRSVLRQGSAKTTRRHAPSSGRITAFDDEEEEDPMPSSEELSKIKLPSSMFPSDFRFDKKMGTKNEYPSEKSGDDLHSFAHKDDKGAITTTPAKEPAPGSVRFDLNSTTSKKHVEPSLFFSSAPSSASDNNSLSTTKNSGPIPDFFGTSRKDTRQPSRSASQLSVVSAFSTKPNLASDAKEDGGMKKRERDNEEPPSKKPMPSANKEDLGAKPSFSFEQPVGKKDQKPAFSFGQPTEKKDEKPAFSFGQTAEKKDEKPAFSFGQPAEKKDEKPTFSFGQPTEKKDEKPAFSFGQPTEKKDEKPAFSFGQPAEKKDDKPAFSFGQPAEKKDDKPAFSFGQPAEKKDEKPAFSFGQTTEKKDEKPAFSFGQPAEKKNEKPAFSFGQPTEKKDEKPTFSFGQPTEKKDEKPAFSFGQPAEKKDQKPAFSFGQPTEKKDEKPAFSFGQTAEKKDEKPAFSFGQTTEKKDEKPAFSFGQPAEKKDDQPAFSFGQPAEKKNEKPAFSFGQPTEKKDEKPTFSFGQPTEKKDEKPAFSFGQPAEKKDDKPAFSFGQPAEKKDDKPAFSFGQPAEKKDEKPAFSFGQTTEKKDEKPAFSFGQPAEKKDEKPAFSFGTSADTGSSSPSFSFGTSPSNVGGKSFGQPVDSQTSASTFSFGSAPNSGATTQNPPAFSFGASTPAFSIGKDVKSSTNSAPSSAPLFSFGASTAAAPAPVPPSAPAASPFTFGQPSATSTPPVSFGSSASSVPSFGANSASMAPTTSFSFGAPAAAPAPTTSFSFGSAPPSGAFQFGAGAPAAPASNGGGIAPTTSFSFGAAAQPGPTAAPSFTFGSGGTNSPASGSPAPFTFGTPPPSSTDSAGAGGGGLFNMGTSPATAGRQIKPLRQSRRRN</sequence>